<evidence type="ECO:0000313" key="3">
    <source>
        <dbReference type="Proteomes" id="UP001050691"/>
    </source>
</evidence>
<reference evidence="2" key="1">
    <citation type="submission" date="2021-10" db="EMBL/GenBank/DDBJ databases">
        <title>De novo Genome Assembly of Clathrus columnatus (Basidiomycota, Fungi) Using Illumina and Nanopore Sequence Data.</title>
        <authorList>
            <person name="Ogiso-Tanaka E."/>
            <person name="Itagaki H."/>
            <person name="Hosoya T."/>
            <person name="Hosaka K."/>
        </authorList>
    </citation>
    <scope>NUCLEOTIDE SEQUENCE</scope>
    <source>
        <strain evidence="2">MO-923</strain>
    </source>
</reference>
<comment type="caution">
    <text evidence="2">The sequence shown here is derived from an EMBL/GenBank/DDBJ whole genome shotgun (WGS) entry which is preliminary data.</text>
</comment>
<name>A0AAV5AJI6_9AGAM</name>
<dbReference type="Gene3D" id="3.40.50.1970">
    <property type="match status" value="1"/>
</dbReference>
<dbReference type="EMBL" id="BPWL01000010">
    <property type="protein sequence ID" value="GJJ14806.1"/>
    <property type="molecule type" value="Genomic_DNA"/>
</dbReference>
<accession>A0AAV5AJI6</accession>
<evidence type="ECO:0000259" key="1">
    <source>
        <dbReference type="Pfam" id="PF25137"/>
    </source>
</evidence>
<dbReference type="InterPro" id="IPR039697">
    <property type="entry name" value="Alcohol_dehydrogenase_Fe"/>
</dbReference>
<protein>
    <recommendedName>
        <fullName evidence="1">Fe-containing alcohol dehydrogenase-like C-terminal domain-containing protein</fullName>
    </recommendedName>
</protein>
<dbReference type="Gene3D" id="1.20.1090.10">
    <property type="entry name" value="Dehydroquinate synthase-like - alpha domain"/>
    <property type="match status" value="1"/>
</dbReference>
<evidence type="ECO:0000313" key="2">
    <source>
        <dbReference type="EMBL" id="GJJ14806.1"/>
    </source>
</evidence>
<gene>
    <name evidence="2" type="ORF">Clacol_009074</name>
</gene>
<sequence length="316" mass="34132">MTALEIYTLGVDTRLQQFPDTPDNFISAESIVVIGSGSYTDAAKVAMIAHATFNPSDKLELSDIESLALKSKTKPTTIKSKEPRDLQKQLFSHPKCAAKCVILDPELCTTTPMRLWLGSGIRAVDHCIEALCSEKCTSEIGLVAEQGLRNLLIGLLASHEDSQNVLAKGQSQIGAWQAMRAIHEKVELGASHAIGHQLGGVANVAHDGTSCVLLPSVLKYNKTVNVELQKRVANILWESSSSILEEAGLNQDTDTGDLLKAFMKALGLPTSLREVGVGEDLYDDIAIHSLSDALAPTNPRPLRNIEQVKEILKMSA</sequence>
<dbReference type="Pfam" id="PF25137">
    <property type="entry name" value="ADH_Fe_C"/>
    <property type="match status" value="1"/>
</dbReference>
<dbReference type="GO" id="GO:0004022">
    <property type="term" value="F:alcohol dehydrogenase (NAD+) activity"/>
    <property type="evidence" value="ECO:0007669"/>
    <property type="project" value="TreeGrafter"/>
</dbReference>
<dbReference type="PANTHER" id="PTHR11496">
    <property type="entry name" value="ALCOHOL DEHYDROGENASE"/>
    <property type="match status" value="1"/>
</dbReference>
<dbReference type="AlphaFoldDB" id="A0AAV5AJI6"/>
<keyword evidence="3" id="KW-1185">Reference proteome</keyword>
<dbReference type="GO" id="GO:0005739">
    <property type="term" value="C:mitochondrion"/>
    <property type="evidence" value="ECO:0007669"/>
    <property type="project" value="TreeGrafter"/>
</dbReference>
<dbReference type="PANTHER" id="PTHR11496:SF107">
    <property type="entry name" value="ALCOHOL DEHYDROGENASE, PUTATIVE (AFU_ORTHOLOGUE AFUA_1G06800)-RELATED"/>
    <property type="match status" value="1"/>
</dbReference>
<organism evidence="2 3">
    <name type="scientific">Clathrus columnatus</name>
    <dbReference type="NCBI Taxonomy" id="1419009"/>
    <lineage>
        <taxon>Eukaryota</taxon>
        <taxon>Fungi</taxon>
        <taxon>Dikarya</taxon>
        <taxon>Basidiomycota</taxon>
        <taxon>Agaricomycotina</taxon>
        <taxon>Agaricomycetes</taxon>
        <taxon>Phallomycetidae</taxon>
        <taxon>Phallales</taxon>
        <taxon>Clathraceae</taxon>
        <taxon>Clathrus</taxon>
    </lineage>
</organism>
<dbReference type="InterPro" id="IPR056798">
    <property type="entry name" value="ADH_Fe_C"/>
</dbReference>
<feature type="domain" description="Fe-containing alcohol dehydrogenase-like C-terminal" evidence="1">
    <location>
        <begin position="119"/>
        <end position="314"/>
    </location>
</feature>
<proteinExistence type="predicted"/>
<dbReference type="Proteomes" id="UP001050691">
    <property type="component" value="Unassembled WGS sequence"/>
</dbReference>
<dbReference type="SUPFAM" id="SSF56796">
    <property type="entry name" value="Dehydroquinate synthase-like"/>
    <property type="match status" value="1"/>
</dbReference>